<dbReference type="Proteomes" id="UP000179069">
    <property type="component" value="Unassembled WGS sequence"/>
</dbReference>
<reference evidence="1 2" key="1">
    <citation type="journal article" date="2016" name="Nat. Commun.">
        <title>Thousands of microbial genomes shed light on interconnected biogeochemical processes in an aquifer system.</title>
        <authorList>
            <person name="Anantharaman K."/>
            <person name="Brown C.T."/>
            <person name="Hug L.A."/>
            <person name="Sharon I."/>
            <person name="Castelle C.J."/>
            <person name="Probst A.J."/>
            <person name="Thomas B.C."/>
            <person name="Singh A."/>
            <person name="Wilkins M.J."/>
            <person name="Karaoz U."/>
            <person name="Brodie E.L."/>
            <person name="Williams K.H."/>
            <person name="Hubbard S.S."/>
            <person name="Banfield J.F."/>
        </authorList>
    </citation>
    <scope>NUCLEOTIDE SEQUENCE [LARGE SCALE GENOMIC DNA]</scope>
</reference>
<gene>
    <name evidence="1" type="ORF">A2785_04250</name>
</gene>
<comment type="caution">
    <text evidence="1">The sequence shown here is derived from an EMBL/GenBank/DDBJ whole genome shotgun (WGS) entry which is preliminary data.</text>
</comment>
<name>A0A1G1VP71_9BACT</name>
<dbReference type="Gene3D" id="3.40.50.300">
    <property type="entry name" value="P-loop containing nucleotide triphosphate hydrolases"/>
    <property type="match status" value="1"/>
</dbReference>
<dbReference type="EMBL" id="MHCI01000005">
    <property type="protein sequence ID" value="OGY17199.1"/>
    <property type="molecule type" value="Genomic_DNA"/>
</dbReference>
<accession>A0A1G1VP71</accession>
<dbReference type="PANTHER" id="PTHR41930:SF1">
    <property type="entry name" value="DEPHOSPHO-COA KINASE"/>
    <property type="match status" value="1"/>
</dbReference>
<evidence type="ECO:0000313" key="1">
    <source>
        <dbReference type="EMBL" id="OGY17199.1"/>
    </source>
</evidence>
<dbReference type="InterPro" id="IPR027417">
    <property type="entry name" value="P-loop_NTPase"/>
</dbReference>
<dbReference type="AlphaFoldDB" id="A0A1G1VP71"/>
<dbReference type="PANTHER" id="PTHR41930">
    <property type="entry name" value="UPF0200 PROTEIN MJ1399"/>
    <property type="match status" value="1"/>
</dbReference>
<dbReference type="Pfam" id="PF13207">
    <property type="entry name" value="AAA_17"/>
    <property type="match status" value="1"/>
</dbReference>
<protein>
    <submittedName>
        <fullName evidence="1">Uncharacterized protein</fullName>
    </submittedName>
</protein>
<sequence>MKYTDIGRTICLIGESGAGKSTVAQILVEVYGYQCLSLSDQVREHASEQGIFNPSRKDLQILANQARKLDGTDYFARRGMLHMSPDVDLVVEGIRHLREYEHILNSRHGRFLTSGILACRDTRYARVLERARPSDPIDYKQFVENDEREWGVARTEFSQNTEELMEMVDVILFNDVSIDELNEAVGSMLEMFGFTIKEEGIHPDPESKREYKKGPERE</sequence>
<proteinExistence type="predicted"/>
<evidence type="ECO:0000313" key="2">
    <source>
        <dbReference type="Proteomes" id="UP000179069"/>
    </source>
</evidence>
<dbReference type="SUPFAM" id="SSF52540">
    <property type="entry name" value="P-loop containing nucleoside triphosphate hydrolases"/>
    <property type="match status" value="1"/>
</dbReference>
<organism evidence="1 2">
    <name type="scientific">Candidatus Chisholmbacteria bacterium RIFCSPHIGHO2_01_FULL_49_18</name>
    <dbReference type="NCBI Taxonomy" id="1797590"/>
    <lineage>
        <taxon>Bacteria</taxon>
        <taxon>Candidatus Chisholmiibacteriota</taxon>
    </lineage>
</organism>